<dbReference type="GO" id="GO:0051959">
    <property type="term" value="F:dynein light intermediate chain binding"/>
    <property type="evidence" value="ECO:0007669"/>
    <property type="project" value="InterPro"/>
</dbReference>
<reference evidence="2 3" key="1">
    <citation type="journal article" date="2016" name="Nat. Commun.">
        <title>Local admixture of amplified and diversified secreted pathogenesis determinants shapes mosaic Toxoplasma gondii genomes.</title>
        <authorList>
            <person name="Lorenzi H."/>
            <person name="Khan A."/>
            <person name="Behnke M.S."/>
            <person name="Namasivayam S."/>
            <person name="Swapna L.S."/>
            <person name="Hadjithomas M."/>
            <person name="Karamycheva S."/>
            <person name="Pinney D."/>
            <person name="Brunk B.P."/>
            <person name="Ajioka J.W."/>
            <person name="Ajzenberg D."/>
            <person name="Boothroyd J.C."/>
            <person name="Boyle J.P."/>
            <person name="Darde M.L."/>
            <person name="Diaz-Miranda M.A."/>
            <person name="Dubey J.P."/>
            <person name="Fritz H.M."/>
            <person name="Gennari S.M."/>
            <person name="Gregory B.D."/>
            <person name="Kim K."/>
            <person name="Saeij J.P."/>
            <person name="Su C."/>
            <person name="White M.W."/>
            <person name="Zhu X.Q."/>
            <person name="Howe D.K."/>
            <person name="Rosenthal B.M."/>
            <person name="Grigg M.E."/>
            <person name="Parkinson J."/>
            <person name="Liu L."/>
            <person name="Kissinger J.C."/>
            <person name="Roos D.S."/>
            <person name="Sibley L.D."/>
        </authorList>
    </citation>
    <scope>NUCLEOTIDE SEQUENCE [LARGE SCALE GENOMIC DNA]</scope>
    <source>
        <strain evidence="2 3">ARI</strain>
    </source>
</reference>
<gene>
    <name evidence="2" type="ORF">TGARI_230830G</name>
</gene>
<dbReference type="VEuPathDB" id="ToxoDB:TGARI_230830G"/>
<evidence type="ECO:0000313" key="2">
    <source>
        <dbReference type="EMBL" id="KYF46038.1"/>
    </source>
</evidence>
<comment type="caution">
    <text evidence="2">The sequence shown here is derived from an EMBL/GenBank/DDBJ whole genome shotgun (WGS) entry which is preliminary data.</text>
</comment>
<sequence>ALAGNTLMSAAVEETHDALLEQRVPRAWTAASYASVKPLAAWITDLAQRVEHIREWITRGPPKSFWLPAYFRPDALLAAAIQTHARKHKIPLDSLTLKATVTKVKTPDQLGASPPRGIYIHGLFLQGAGWNASSQRLCESELGAWFVPMPVILLEPTGNLEDRRNKQEHVVYSCPLYKTPERKGVGNYVHSLDLPTDLPPVHWILRGVALLCQNENI</sequence>
<proteinExistence type="predicted"/>
<dbReference type="InterPro" id="IPR026983">
    <property type="entry name" value="DHC"/>
</dbReference>
<evidence type="ECO:0000313" key="3">
    <source>
        <dbReference type="Proteomes" id="UP000074247"/>
    </source>
</evidence>
<dbReference type="Pfam" id="PF18199">
    <property type="entry name" value="Dynein_C"/>
    <property type="match status" value="1"/>
</dbReference>
<evidence type="ECO:0000259" key="1">
    <source>
        <dbReference type="Pfam" id="PF18199"/>
    </source>
</evidence>
<feature type="domain" description="Dynein heavy chain C-terminal" evidence="1">
    <location>
        <begin position="1"/>
        <end position="212"/>
    </location>
</feature>
<dbReference type="AlphaFoldDB" id="A0A139Y509"/>
<protein>
    <submittedName>
        <fullName evidence="2">ATPase family associated with various cellular activities (AAA) domain-containing protein</fullName>
    </submittedName>
</protein>
<dbReference type="PANTHER" id="PTHR22878">
    <property type="entry name" value="DYNEIN HEAVY CHAIN 6, AXONEMAL-LIKE-RELATED"/>
    <property type="match status" value="1"/>
</dbReference>
<name>A0A139Y509_TOXGO</name>
<dbReference type="GO" id="GO:0007018">
    <property type="term" value="P:microtubule-based movement"/>
    <property type="evidence" value="ECO:0007669"/>
    <property type="project" value="InterPro"/>
</dbReference>
<dbReference type="Gene3D" id="1.20.1270.280">
    <property type="match status" value="1"/>
</dbReference>
<dbReference type="GO" id="GO:0045505">
    <property type="term" value="F:dynein intermediate chain binding"/>
    <property type="evidence" value="ECO:0007669"/>
    <property type="project" value="InterPro"/>
</dbReference>
<dbReference type="GO" id="GO:0030286">
    <property type="term" value="C:dynein complex"/>
    <property type="evidence" value="ECO:0007669"/>
    <property type="project" value="InterPro"/>
</dbReference>
<dbReference type="EMBL" id="AGQS02003911">
    <property type="protein sequence ID" value="KYF46038.1"/>
    <property type="molecule type" value="Genomic_DNA"/>
</dbReference>
<dbReference type="Gene3D" id="3.10.490.20">
    <property type="match status" value="1"/>
</dbReference>
<organism evidence="2 3">
    <name type="scientific">Toxoplasma gondii ARI</name>
    <dbReference type="NCBI Taxonomy" id="1074872"/>
    <lineage>
        <taxon>Eukaryota</taxon>
        <taxon>Sar</taxon>
        <taxon>Alveolata</taxon>
        <taxon>Apicomplexa</taxon>
        <taxon>Conoidasida</taxon>
        <taxon>Coccidia</taxon>
        <taxon>Eucoccidiorida</taxon>
        <taxon>Eimeriorina</taxon>
        <taxon>Sarcocystidae</taxon>
        <taxon>Toxoplasma</taxon>
    </lineage>
</organism>
<dbReference type="InterPro" id="IPR043160">
    <property type="entry name" value="Dynein_C_barrel"/>
</dbReference>
<dbReference type="InterPro" id="IPR041228">
    <property type="entry name" value="Dynein_C"/>
</dbReference>
<dbReference type="FunFam" id="3.10.490.20:FF:000009">
    <property type="entry name" value="Dynein heavy chain 4"/>
    <property type="match status" value="1"/>
</dbReference>
<feature type="non-terminal residue" evidence="2">
    <location>
        <position position="1"/>
    </location>
</feature>
<dbReference type="Proteomes" id="UP000074247">
    <property type="component" value="Unassembled WGS sequence"/>
</dbReference>
<accession>A0A139Y509</accession>